<evidence type="ECO:0000259" key="2">
    <source>
        <dbReference type="PROSITE" id="PS51736"/>
    </source>
</evidence>
<dbReference type="SMART" id="SM00857">
    <property type="entry name" value="Resolvase"/>
    <property type="match status" value="1"/>
</dbReference>
<feature type="coiled-coil region" evidence="1">
    <location>
        <begin position="382"/>
        <end position="465"/>
    </location>
</feature>
<dbReference type="InterPro" id="IPR038109">
    <property type="entry name" value="DNA_bind_recomb_sf"/>
</dbReference>
<accession>A0A1I4R475</accession>
<dbReference type="InterPro" id="IPR011109">
    <property type="entry name" value="DNA_bind_recombinase_dom"/>
</dbReference>
<sequence length="526" mass="61109">MQSVCMYLRKSRADLEAEARGDGETLAKHKNALFKIAKKLNLNVTKIRQEIVSGESLVHRPEMLELLKEVENHKYDAVLVMDIDRLGRGNMQEQGLILDTFRTAKTKIITTRKAYDLSDEWDEEYTEFETFMSRKELKIINRRLQGGRLRSIEEGNYIATNAPYGYEIYKDGKHRTLVPHPDQAPIVRKIFAWYTEDNSNQRLGSAEIANRLNEMSAPSYTGKLWEPSAVLNIIKNAVYAGRLQWKRKDIKKSTTPGKTKDTRTRPRNEWVDVEGKHEPLVSMELYEKAQDILKVRYHVPYQLGGRVTNPLAGIVKCGYCEKTMVRRPYTDGKIFVMCNNAKNCGCRSSKIEFVEQKVLNGLQDWLDRYKADWDHGNEDNTANEDANELEILQNSIQSMEKELKELNKQKLKLHDFLERGVYDEETFLERSQNISDRMNDINTNIANAQSEMELLQEREAAQENIIPHVEHVLDLYQKTDDIKKKNALLKSVIEKAVYTKNKQQRLDDFELVIYPRLPHTFAPNYV</sequence>
<gene>
    <name evidence="4" type="ORF">SAMN04488054_1603</name>
</gene>
<evidence type="ECO:0000259" key="3">
    <source>
        <dbReference type="PROSITE" id="PS51737"/>
    </source>
</evidence>
<dbReference type="Pfam" id="PF07508">
    <property type="entry name" value="Recombinase"/>
    <property type="match status" value="1"/>
</dbReference>
<dbReference type="InterPro" id="IPR006119">
    <property type="entry name" value="Resolv_N"/>
</dbReference>
<dbReference type="GO" id="GO:0003677">
    <property type="term" value="F:DNA binding"/>
    <property type="evidence" value="ECO:0007669"/>
    <property type="project" value="InterPro"/>
</dbReference>
<organism evidence="4 5">
    <name type="scientific">Salibacterium qingdaonense</name>
    <dbReference type="NCBI Taxonomy" id="266892"/>
    <lineage>
        <taxon>Bacteria</taxon>
        <taxon>Bacillati</taxon>
        <taxon>Bacillota</taxon>
        <taxon>Bacilli</taxon>
        <taxon>Bacillales</taxon>
        <taxon>Bacillaceae</taxon>
    </lineage>
</organism>
<dbReference type="SUPFAM" id="SSF53041">
    <property type="entry name" value="Resolvase-like"/>
    <property type="match status" value="1"/>
</dbReference>
<dbReference type="CDD" id="cd00338">
    <property type="entry name" value="Ser_Recombinase"/>
    <property type="match status" value="1"/>
</dbReference>
<dbReference type="InterPro" id="IPR050639">
    <property type="entry name" value="SSR_resolvase"/>
</dbReference>
<dbReference type="InterPro" id="IPR036162">
    <property type="entry name" value="Resolvase-like_N_sf"/>
</dbReference>
<dbReference type="PROSITE" id="PS51737">
    <property type="entry name" value="RECOMBINASE_DNA_BIND"/>
    <property type="match status" value="1"/>
</dbReference>
<dbReference type="Pfam" id="PF13408">
    <property type="entry name" value="Zn_ribbon_recom"/>
    <property type="match status" value="1"/>
</dbReference>
<name>A0A1I4R475_9BACI</name>
<dbReference type="RefSeq" id="WP_090929135.1">
    <property type="nucleotide sequence ID" value="NZ_FOTY01000060.1"/>
</dbReference>
<dbReference type="PROSITE" id="PS51736">
    <property type="entry name" value="RECOMBINASES_3"/>
    <property type="match status" value="1"/>
</dbReference>
<dbReference type="GO" id="GO:0000150">
    <property type="term" value="F:DNA strand exchange activity"/>
    <property type="evidence" value="ECO:0007669"/>
    <property type="project" value="InterPro"/>
</dbReference>
<feature type="domain" description="Recombinase" evidence="3">
    <location>
        <begin position="163"/>
        <end position="299"/>
    </location>
</feature>
<dbReference type="AlphaFoldDB" id="A0A1I4R475"/>
<dbReference type="PANTHER" id="PTHR30461">
    <property type="entry name" value="DNA-INVERTASE FROM LAMBDOID PROPHAGE"/>
    <property type="match status" value="1"/>
</dbReference>
<dbReference type="PANTHER" id="PTHR30461:SF23">
    <property type="entry name" value="DNA RECOMBINASE-RELATED"/>
    <property type="match status" value="1"/>
</dbReference>
<dbReference type="Proteomes" id="UP000199668">
    <property type="component" value="Unassembled WGS sequence"/>
</dbReference>
<dbReference type="Gene3D" id="3.40.50.1390">
    <property type="entry name" value="Resolvase, N-terminal catalytic domain"/>
    <property type="match status" value="1"/>
</dbReference>
<proteinExistence type="predicted"/>
<reference evidence="4 5" key="1">
    <citation type="submission" date="2016-10" db="EMBL/GenBank/DDBJ databases">
        <authorList>
            <person name="de Groot N.N."/>
        </authorList>
    </citation>
    <scope>NUCLEOTIDE SEQUENCE [LARGE SCALE GENOMIC DNA]</scope>
    <source>
        <strain evidence="4 5">CGMCC 1.6134</strain>
    </source>
</reference>
<dbReference type="InterPro" id="IPR025827">
    <property type="entry name" value="Zn_ribbon_recom_dom"/>
</dbReference>
<dbReference type="Gene3D" id="3.90.1750.20">
    <property type="entry name" value="Putative Large Serine Recombinase, Chain B, Domain 2"/>
    <property type="match status" value="1"/>
</dbReference>
<dbReference type="STRING" id="266892.SAMN04488054_1603"/>
<feature type="domain" description="Resolvase/invertase-type recombinase catalytic" evidence="2">
    <location>
        <begin position="3"/>
        <end position="155"/>
    </location>
</feature>
<dbReference type="EMBL" id="FOTY01000060">
    <property type="protein sequence ID" value="SFM46776.1"/>
    <property type="molecule type" value="Genomic_DNA"/>
</dbReference>
<keyword evidence="1" id="KW-0175">Coiled coil</keyword>
<keyword evidence="5" id="KW-1185">Reference proteome</keyword>
<evidence type="ECO:0000313" key="5">
    <source>
        <dbReference type="Proteomes" id="UP000199668"/>
    </source>
</evidence>
<dbReference type="OrthoDB" id="65783at2"/>
<evidence type="ECO:0000256" key="1">
    <source>
        <dbReference type="SAM" id="Coils"/>
    </source>
</evidence>
<protein>
    <submittedName>
        <fullName evidence="4">Site-specific DNA recombinase</fullName>
    </submittedName>
</protein>
<dbReference type="Pfam" id="PF00239">
    <property type="entry name" value="Resolvase"/>
    <property type="match status" value="1"/>
</dbReference>
<evidence type="ECO:0000313" key="4">
    <source>
        <dbReference type="EMBL" id="SFM46776.1"/>
    </source>
</evidence>